<protein>
    <recommendedName>
        <fullName evidence="9">Cell division protein FtsQ</fullName>
    </recommendedName>
</protein>
<dbReference type="AlphaFoldDB" id="A0A2W5MRV3"/>
<evidence type="ECO:0000256" key="3">
    <source>
        <dbReference type="ARBA" id="ARBA00022519"/>
    </source>
</evidence>
<keyword evidence="7 9" id="KW-0472">Membrane</keyword>
<dbReference type="Pfam" id="PF03799">
    <property type="entry name" value="FtsQ_DivIB_C"/>
    <property type="match status" value="1"/>
</dbReference>
<dbReference type="PROSITE" id="PS51779">
    <property type="entry name" value="POTRA"/>
    <property type="match status" value="1"/>
</dbReference>
<organism evidence="11 12">
    <name type="scientific">Rhodanobacter denitrificans</name>
    <dbReference type="NCBI Taxonomy" id="666685"/>
    <lineage>
        <taxon>Bacteria</taxon>
        <taxon>Pseudomonadati</taxon>
        <taxon>Pseudomonadota</taxon>
        <taxon>Gammaproteobacteria</taxon>
        <taxon>Lysobacterales</taxon>
        <taxon>Rhodanobacteraceae</taxon>
        <taxon>Rhodanobacter</taxon>
    </lineage>
</organism>
<evidence type="ECO:0000256" key="6">
    <source>
        <dbReference type="ARBA" id="ARBA00022989"/>
    </source>
</evidence>
<keyword evidence="3 9" id="KW-0997">Cell inner membrane</keyword>
<dbReference type="PANTHER" id="PTHR35851">
    <property type="entry name" value="CELL DIVISION PROTEIN FTSQ"/>
    <property type="match status" value="1"/>
</dbReference>
<evidence type="ECO:0000256" key="7">
    <source>
        <dbReference type="ARBA" id="ARBA00023136"/>
    </source>
</evidence>
<dbReference type="GO" id="GO:0043093">
    <property type="term" value="P:FtsZ-dependent cytokinesis"/>
    <property type="evidence" value="ECO:0007669"/>
    <property type="project" value="UniProtKB-UniRule"/>
</dbReference>
<sequence>MRSGVVLKLLAWGIALTLVGLPVVGVLSGRFAAHSWPIRQLQVNAEYTYVSAEQIRAAVAPQLDAGFFAVDLDDVRAAVIGLPWVARVDARKRWPDTLELTVYEQLPYARWGEDQLISRAGTLFTVAGADQLQGLPRLSGPDDQLAEVVAFHSRCLRQFSGSGLAVSEVALSARGAWRLTLASGTTVELGREAAEQRLDRFLDVWPRLASGNNGVPASVDLRYENGFAVRWASAAGTAPAAGPHPQSGT</sequence>
<evidence type="ECO:0000313" key="11">
    <source>
        <dbReference type="EMBL" id="PZQ16370.1"/>
    </source>
</evidence>
<dbReference type="InterPro" id="IPR005548">
    <property type="entry name" value="Cell_div_FtsQ/DivIB_C"/>
</dbReference>
<keyword evidence="5 9" id="KW-0812">Transmembrane</keyword>
<proteinExistence type="inferred from homology"/>
<dbReference type="Gene3D" id="3.40.50.11690">
    <property type="entry name" value="Cell division protein FtsQ/DivIB"/>
    <property type="match status" value="1"/>
</dbReference>
<name>A0A2W5MRV3_9GAMM</name>
<dbReference type="Proteomes" id="UP000249046">
    <property type="component" value="Unassembled WGS sequence"/>
</dbReference>
<reference evidence="11 12" key="1">
    <citation type="submission" date="2017-08" db="EMBL/GenBank/DDBJ databases">
        <title>Infants hospitalized years apart are colonized by the same room-sourced microbial strains.</title>
        <authorList>
            <person name="Brooks B."/>
            <person name="Olm M.R."/>
            <person name="Firek B.A."/>
            <person name="Baker R."/>
            <person name="Thomas B.C."/>
            <person name="Morowitz M.J."/>
            <person name="Banfield J.F."/>
        </authorList>
    </citation>
    <scope>NUCLEOTIDE SEQUENCE [LARGE SCALE GENOMIC DNA]</scope>
    <source>
        <strain evidence="11">S2_005_003_R2_42</strain>
    </source>
</reference>
<evidence type="ECO:0000256" key="4">
    <source>
        <dbReference type="ARBA" id="ARBA00022618"/>
    </source>
</evidence>
<dbReference type="GO" id="GO:0032153">
    <property type="term" value="C:cell division site"/>
    <property type="evidence" value="ECO:0007669"/>
    <property type="project" value="UniProtKB-UniRule"/>
</dbReference>
<feature type="domain" description="POTRA" evidence="10">
    <location>
        <begin position="36"/>
        <end position="105"/>
    </location>
</feature>
<comment type="subcellular location">
    <subcellularLocation>
        <location evidence="9">Cell inner membrane</location>
        <topology evidence="9">Single-pass type II membrane protein</topology>
    </subcellularLocation>
    <subcellularLocation>
        <location evidence="1">Membrane</location>
    </subcellularLocation>
    <text evidence="9">Localizes to the division septum.</text>
</comment>
<dbReference type="HAMAP" id="MF_00911">
    <property type="entry name" value="FtsQ_subfam"/>
    <property type="match status" value="1"/>
</dbReference>
<evidence type="ECO:0000256" key="1">
    <source>
        <dbReference type="ARBA" id="ARBA00004370"/>
    </source>
</evidence>
<dbReference type="Pfam" id="PF08478">
    <property type="entry name" value="POTRA_1"/>
    <property type="match status" value="1"/>
</dbReference>
<dbReference type="Gene3D" id="3.10.20.310">
    <property type="entry name" value="membrane protein fhac"/>
    <property type="match status" value="1"/>
</dbReference>
<evidence type="ECO:0000256" key="2">
    <source>
        <dbReference type="ARBA" id="ARBA00022475"/>
    </source>
</evidence>
<evidence type="ECO:0000259" key="10">
    <source>
        <dbReference type="PROSITE" id="PS51779"/>
    </source>
</evidence>
<evidence type="ECO:0000313" key="12">
    <source>
        <dbReference type="Proteomes" id="UP000249046"/>
    </source>
</evidence>
<comment type="function">
    <text evidence="9">Essential cell division protein. May link together the upstream cell division proteins, which are predominantly cytoplasmic, with the downstream cell division proteins, which are predominantly periplasmic. May control correct divisome assembly.</text>
</comment>
<comment type="caution">
    <text evidence="11">The sequence shown here is derived from an EMBL/GenBank/DDBJ whole genome shotgun (WGS) entry which is preliminary data.</text>
</comment>
<evidence type="ECO:0000256" key="9">
    <source>
        <dbReference type="HAMAP-Rule" id="MF_00911"/>
    </source>
</evidence>
<dbReference type="InterPro" id="IPR045335">
    <property type="entry name" value="FtsQ_C_sf"/>
</dbReference>
<keyword evidence="4 9" id="KW-0132">Cell division</keyword>
<dbReference type="GO" id="GO:0005886">
    <property type="term" value="C:plasma membrane"/>
    <property type="evidence" value="ECO:0007669"/>
    <property type="project" value="UniProtKB-SubCell"/>
</dbReference>
<keyword evidence="2 9" id="KW-1003">Cell membrane</keyword>
<keyword evidence="6 9" id="KW-1133">Transmembrane helix</keyword>
<comment type="subunit">
    <text evidence="9">Part of a complex composed of FtsB, FtsL and FtsQ.</text>
</comment>
<evidence type="ECO:0000256" key="5">
    <source>
        <dbReference type="ARBA" id="ARBA00022692"/>
    </source>
</evidence>
<accession>A0A2W5MRV3</accession>
<dbReference type="EMBL" id="QFPO01000005">
    <property type="protein sequence ID" value="PZQ16370.1"/>
    <property type="molecule type" value="Genomic_DNA"/>
</dbReference>
<keyword evidence="8 9" id="KW-0131">Cell cycle</keyword>
<evidence type="ECO:0000256" key="8">
    <source>
        <dbReference type="ARBA" id="ARBA00023306"/>
    </source>
</evidence>
<gene>
    <name evidence="9" type="primary">ftsQ</name>
    <name evidence="11" type="ORF">DI564_06970</name>
</gene>
<dbReference type="InterPro" id="IPR034746">
    <property type="entry name" value="POTRA"/>
</dbReference>
<comment type="similarity">
    <text evidence="9">Belongs to the FtsQ/DivIB family. FtsQ subfamily.</text>
</comment>
<dbReference type="InterPro" id="IPR026579">
    <property type="entry name" value="FtsQ"/>
</dbReference>
<dbReference type="PANTHER" id="PTHR35851:SF1">
    <property type="entry name" value="CELL DIVISION PROTEIN FTSQ"/>
    <property type="match status" value="1"/>
</dbReference>
<dbReference type="GO" id="GO:0090529">
    <property type="term" value="P:cell septum assembly"/>
    <property type="evidence" value="ECO:0007669"/>
    <property type="project" value="InterPro"/>
</dbReference>
<dbReference type="InterPro" id="IPR013685">
    <property type="entry name" value="POTRA_FtsQ_type"/>
</dbReference>